<protein>
    <submittedName>
        <fullName evidence="1">Uncharacterized protein</fullName>
    </submittedName>
</protein>
<name>A0A0K2U0Y9_LEPSM</name>
<sequence>MLIVRVRLESFGKSRFVEFKSLSNIFPVSRQTSITSSEGWVSAVLCESPQYFCFIKA</sequence>
<organism evidence="1">
    <name type="scientific">Lepeophtheirus salmonis</name>
    <name type="common">Salmon louse</name>
    <name type="synonym">Caligus salmonis</name>
    <dbReference type="NCBI Taxonomy" id="72036"/>
    <lineage>
        <taxon>Eukaryota</taxon>
        <taxon>Metazoa</taxon>
        <taxon>Ecdysozoa</taxon>
        <taxon>Arthropoda</taxon>
        <taxon>Crustacea</taxon>
        <taxon>Multicrustacea</taxon>
        <taxon>Hexanauplia</taxon>
        <taxon>Copepoda</taxon>
        <taxon>Siphonostomatoida</taxon>
        <taxon>Caligidae</taxon>
        <taxon>Lepeophtheirus</taxon>
    </lineage>
</organism>
<accession>A0A0K2U0Y9</accession>
<dbReference type="EMBL" id="HACA01014527">
    <property type="protein sequence ID" value="CDW31888.1"/>
    <property type="molecule type" value="Transcribed_RNA"/>
</dbReference>
<dbReference type="AlphaFoldDB" id="A0A0K2U0Y9"/>
<reference evidence="1" key="1">
    <citation type="submission" date="2014-05" db="EMBL/GenBank/DDBJ databases">
        <authorList>
            <person name="Chronopoulou M."/>
        </authorList>
    </citation>
    <scope>NUCLEOTIDE SEQUENCE</scope>
    <source>
        <tissue evidence="1">Whole organism</tissue>
    </source>
</reference>
<evidence type="ECO:0000313" key="1">
    <source>
        <dbReference type="EMBL" id="CDW31888.1"/>
    </source>
</evidence>
<proteinExistence type="predicted"/>